<proteinExistence type="predicted"/>
<evidence type="ECO:0000256" key="2">
    <source>
        <dbReference type="ARBA" id="ARBA00023125"/>
    </source>
</evidence>
<dbReference type="OrthoDB" id="34150at2"/>
<dbReference type="InterPro" id="IPR009057">
    <property type="entry name" value="Homeodomain-like_sf"/>
</dbReference>
<evidence type="ECO:0000259" key="4">
    <source>
        <dbReference type="PROSITE" id="PS01124"/>
    </source>
</evidence>
<dbReference type="SMART" id="SM00342">
    <property type="entry name" value="HTH_ARAC"/>
    <property type="match status" value="1"/>
</dbReference>
<name>A0A430JEL4_9BACL</name>
<accession>A0A430JEL4</accession>
<evidence type="ECO:0000256" key="3">
    <source>
        <dbReference type="ARBA" id="ARBA00023163"/>
    </source>
</evidence>
<dbReference type="Gene3D" id="1.10.10.60">
    <property type="entry name" value="Homeodomain-like"/>
    <property type="match status" value="2"/>
</dbReference>
<keyword evidence="6" id="KW-1185">Reference proteome</keyword>
<dbReference type="InterPro" id="IPR018060">
    <property type="entry name" value="HTH_AraC"/>
</dbReference>
<evidence type="ECO:0000313" key="6">
    <source>
        <dbReference type="Proteomes" id="UP000276128"/>
    </source>
</evidence>
<dbReference type="PROSITE" id="PS00041">
    <property type="entry name" value="HTH_ARAC_FAMILY_1"/>
    <property type="match status" value="1"/>
</dbReference>
<protein>
    <submittedName>
        <fullName evidence="5">AraC family transcriptional regulator</fullName>
    </submittedName>
</protein>
<dbReference type="Pfam" id="PF12833">
    <property type="entry name" value="HTH_18"/>
    <property type="match status" value="1"/>
</dbReference>
<dbReference type="InterPro" id="IPR009594">
    <property type="entry name" value="Tscrpt_reg_HTH_AraC_N"/>
</dbReference>
<gene>
    <name evidence="5" type="ORF">EJQ19_11930</name>
</gene>
<organism evidence="5 6">
    <name type="scientific">Paenibacillus whitsoniae</name>
    <dbReference type="NCBI Taxonomy" id="2496558"/>
    <lineage>
        <taxon>Bacteria</taxon>
        <taxon>Bacillati</taxon>
        <taxon>Bacillota</taxon>
        <taxon>Bacilli</taxon>
        <taxon>Bacillales</taxon>
        <taxon>Paenibacillaceae</taxon>
        <taxon>Paenibacillus</taxon>
    </lineage>
</organism>
<dbReference type="Pfam" id="PF06719">
    <property type="entry name" value="AraC_N"/>
    <property type="match status" value="1"/>
</dbReference>
<comment type="caution">
    <text evidence="5">The sequence shown here is derived from an EMBL/GenBank/DDBJ whole genome shotgun (WGS) entry which is preliminary data.</text>
</comment>
<dbReference type="InterPro" id="IPR018062">
    <property type="entry name" value="HTH_AraC-typ_CS"/>
</dbReference>
<keyword evidence="2" id="KW-0238">DNA-binding</keyword>
<keyword evidence="1" id="KW-0805">Transcription regulation</keyword>
<dbReference type="GO" id="GO:0003700">
    <property type="term" value="F:DNA-binding transcription factor activity"/>
    <property type="evidence" value="ECO:0007669"/>
    <property type="project" value="InterPro"/>
</dbReference>
<feature type="domain" description="HTH araC/xylS-type" evidence="4">
    <location>
        <begin position="199"/>
        <end position="297"/>
    </location>
</feature>
<dbReference type="AlphaFoldDB" id="A0A430JEL4"/>
<evidence type="ECO:0000313" key="5">
    <source>
        <dbReference type="EMBL" id="RTE09478.1"/>
    </source>
</evidence>
<dbReference type="EMBL" id="RXHU01000032">
    <property type="protein sequence ID" value="RTE09478.1"/>
    <property type="molecule type" value="Genomic_DNA"/>
</dbReference>
<sequence>MLDDAQKTYYKQLELAQLVEKFTGTDGDHDTPIPSLHLVRDSHSEVPICRIQKPSLCIVAQGEKVIMLADERYQYGVSDYLAVSLDVPITGRATQSSPDFPYLAIRLDLEASQIFQIMKETELLPDSTKRYHRGLFVGKMNNALLDAAVRLVGLLETPKDIPALAPLVIREIIYRLLSDDKGDVFKQIAMAGSNYASIAEVVERIKRDYNQPLRIEELAELANMSSSSLYRHFKEVTAMTPVQYQKQIRLQEARRRLLTESTHVADIAFEVGYESPSQFSREYARLFGFSPVSDIKRFS</sequence>
<dbReference type="PANTHER" id="PTHR43436:SF1">
    <property type="entry name" value="TRANSCRIPTIONAL REGULATORY PROTEIN"/>
    <property type="match status" value="1"/>
</dbReference>
<keyword evidence="3" id="KW-0804">Transcription</keyword>
<reference evidence="5 6" key="1">
    <citation type="submission" date="2018-12" db="EMBL/GenBank/DDBJ databases">
        <title>Bacillus ochoae sp. nov., Paenibacillus whitsoniae sp. nov., Paenibacillus spiritus sp. nov. Isolated from the Mars Exploration Rover during spacecraft assembly.</title>
        <authorList>
            <person name="Seuylemezian A."/>
            <person name="Vaishampayan P."/>
        </authorList>
    </citation>
    <scope>NUCLEOTIDE SEQUENCE [LARGE SCALE GENOMIC DNA]</scope>
    <source>
        <strain evidence="5 6">MER 54</strain>
    </source>
</reference>
<evidence type="ECO:0000256" key="1">
    <source>
        <dbReference type="ARBA" id="ARBA00023015"/>
    </source>
</evidence>
<dbReference type="PROSITE" id="PS01124">
    <property type="entry name" value="HTH_ARAC_FAMILY_2"/>
    <property type="match status" value="1"/>
</dbReference>
<dbReference type="GO" id="GO:0043565">
    <property type="term" value="F:sequence-specific DNA binding"/>
    <property type="evidence" value="ECO:0007669"/>
    <property type="project" value="InterPro"/>
</dbReference>
<dbReference type="SUPFAM" id="SSF46689">
    <property type="entry name" value="Homeodomain-like"/>
    <property type="match status" value="2"/>
</dbReference>
<dbReference type="PANTHER" id="PTHR43436">
    <property type="entry name" value="ARAC-FAMILY TRANSCRIPTIONAL REGULATOR"/>
    <property type="match status" value="1"/>
</dbReference>
<dbReference type="Proteomes" id="UP000276128">
    <property type="component" value="Unassembled WGS sequence"/>
</dbReference>